<proteinExistence type="predicted"/>
<dbReference type="InterPro" id="IPR007065">
    <property type="entry name" value="HPP"/>
</dbReference>
<reference evidence="3 4" key="1">
    <citation type="submission" date="2014-04" db="EMBL/GenBank/DDBJ databases">
        <title>Evolutionary Origins and Diversification of the Mycorrhizal Mutualists.</title>
        <authorList>
            <consortium name="DOE Joint Genome Institute"/>
            <consortium name="Mycorrhizal Genomics Consortium"/>
            <person name="Kohler A."/>
            <person name="Kuo A."/>
            <person name="Nagy L.G."/>
            <person name="Floudas D."/>
            <person name="Copeland A."/>
            <person name="Barry K.W."/>
            <person name="Cichocki N."/>
            <person name="Veneault-Fourrey C."/>
            <person name="LaButti K."/>
            <person name="Lindquist E.A."/>
            <person name="Lipzen A."/>
            <person name="Lundell T."/>
            <person name="Morin E."/>
            <person name="Murat C."/>
            <person name="Riley R."/>
            <person name="Ohm R."/>
            <person name="Sun H."/>
            <person name="Tunlid A."/>
            <person name="Henrissat B."/>
            <person name="Grigoriev I.V."/>
            <person name="Hibbett D.S."/>
            <person name="Martin F."/>
        </authorList>
    </citation>
    <scope>NUCLEOTIDE SEQUENCE [LARGE SCALE GENOMIC DNA]</scope>
    <source>
        <strain evidence="3 4">Koide BX008</strain>
    </source>
</reference>
<keyword evidence="1" id="KW-1133">Transmembrane helix</keyword>
<organism evidence="3 4">
    <name type="scientific">Amanita muscaria (strain Koide BX008)</name>
    <dbReference type="NCBI Taxonomy" id="946122"/>
    <lineage>
        <taxon>Eukaryota</taxon>
        <taxon>Fungi</taxon>
        <taxon>Dikarya</taxon>
        <taxon>Basidiomycota</taxon>
        <taxon>Agaricomycotina</taxon>
        <taxon>Agaricomycetes</taxon>
        <taxon>Agaricomycetidae</taxon>
        <taxon>Agaricales</taxon>
        <taxon>Pluteineae</taxon>
        <taxon>Amanitaceae</taxon>
        <taxon>Amanita</taxon>
    </lineage>
</organism>
<dbReference type="PANTHER" id="PTHR33741:SF5">
    <property type="entry name" value="TRANSMEMBRANE PROTEIN DDB_G0269096-RELATED"/>
    <property type="match status" value="1"/>
</dbReference>
<protein>
    <recommendedName>
        <fullName evidence="2">HPP transmembrane region domain-containing protein</fullName>
    </recommendedName>
</protein>
<dbReference type="InParanoid" id="A0A0C2X7S4"/>
<dbReference type="Pfam" id="PF04982">
    <property type="entry name" value="TM_HPP"/>
    <property type="match status" value="1"/>
</dbReference>
<dbReference type="Proteomes" id="UP000054549">
    <property type="component" value="Unassembled WGS sequence"/>
</dbReference>
<dbReference type="InterPro" id="IPR058581">
    <property type="entry name" value="TM_HPP"/>
</dbReference>
<evidence type="ECO:0000259" key="2">
    <source>
        <dbReference type="Pfam" id="PF04982"/>
    </source>
</evidence>
<feature type="transmembrane region" description="Helical" evidence="1">
    <location>
        <begin position="27"/>
        <end position="46"/>
    </location>
</feature>
<feature type="transmembrane region" description="Helical" evidence="1">
    <location>
        <begin position="154"/>
        <end position="175"/>
    </location>
</feature>
<keyword evidence="1" id="KW-0812">Transmembrane</keyword>
<keyword evidence="1" id="KW-0472">Membrane</keyword>
<name>A0A0C2X7S4_AMAMK</name>
<dbReference type="OrthoDB" id="2016548at2759"/>
<dbReference type="STRING" id="946122.A0A0C2X7S4"/>
<evidence type="ECO:0000313" key="4">
    <source>
        <dbReference type="Proteomes" id="UP000054549"/>
    </source>
</evidence>
<feature type="domain" description="HPP transmembrane region" evidence="2">
    <location>
        <begin position="21"/>
        <end position="183"/>
    </location>
</feature>
<dbReference type="HOGENOM" id="CLU_040397_0_2_1"/>
<keyword evidence="4" id="KW-1185">Reference proteome</keyword>
<evidence type="ECO:0000313" key="3">
    <source>
        <dbReference type="EMBL" id="KIL64813.1"/>
    </source>
</evidence>
<feature type="non-terminal residue" evidence="3">
    <location>
        <position position="1"/>
    </location>
</feature>
<feature type="transmembrane region" description="Helical" evidence="1">
    <location>
        <begin position="82"/>
        <end position="102"/>
    </location>
</feature>
<feature type="non-terminal residue" evidence="3">
    <location>
        <position position="187"/>
    </location>
</feature>
<dbReference type="AlphaFoldDB" id="A0A0C2X7S4"/>
<feature type="transmembrane region" description="Helical" evidence="1">
    <location>
        <begin position="111"/>
        <end position="134"/>
    </location>
</feature>
<gene>
    <name evidence="3" type="ORF">M378DRAFT_36498</name>
</gene>
<evidence type="ECO:0000256" key="1">
    <source>
        <dbReference type="SAM" id="Phobius"/>
    </source>
</evidence>
<dbReference type="EMBL" id="KN818246">
    <property type="protein sequence ID" value="KIL64813.1"/>
    <property type="molecule type" value="Genomic_DNA"/>
</dbReference>
<sequence length="187" mass="20359">LSRLPSWISRWFGHRATPPPKRPNYEICLWSFIGTFCGVALLQAVFGHASYFIAKGAPPVAASAAIIYGAIEGPLAQPRSFIGGYLIGALTGVGITKLFLLLPSEQMFQDLLWLSGSLVSACTVVLMQLTGMMHPPAGAAAILALMNAETREMGWYYIPVILLSSLLALAVALIVNNIRRCYPLYWF</sequence>
<accession>A0A0C2X7S4</accession>
<dbReference type="PANTHER" id="PTHR33741">
    <property type="entry name" value="TRANSMEMBRANE PROTEIN DDB_G0269096-RELATED"/>
    <property type="match status" value="1"/>
</dbReference>